<feature type="domain" description="Organic solvent tolerance-like N-terminal" evidence="5">
    <location>
        <begin position="66"/>
        <end position="184"/>
    </location>
</feature>
<dbReference type="InterPro" id="IPR050218">
    <property type="entry name" value="LptD"/>
</dbReference>
<comment type="subcellular location">
    <subcellularLocation>
        <location evidence="4">Cell outer membrane</location>
    </subcellularLocation>
</comment>
<evidence type="ECO:0000256" key="3">
    <source>
        <dbReference type="ARBA" id="ARBA00023237"/>
    </source>
</evidence>
<comment type="similarity">
    <text evidence="4">Belongs to the LptD family.</text>
</comment>
<dbReference type="GO" id="GO:0043165">
    <property type="term" value="P:Gram-negative-bacterium-type cell outer membrane assembly"/>
    <property type="evidence" value="ECO:0007669"/>
    <property type="project" value="UniProtKB-UniRule"/>
</dbReference>
<keyword evidence="8" id="KW-1185">Reference proteome</keyword>
<reference evidence="7" key="2">
    <citation type="submission" date="2020-09" db="EMBL/GenBank/DDBJ databases">
        <authorList>
            <person name="Sun Q."/>
            <person name="Kim S."/>
        </authorList>
    </citation>
    <scope>NUCLEOTIDE SEQUENCE</scope>
    <source>
        <strain evidence="7">KCTC 42731</strain>
    </source>
</reference>
<proteinExistence type="inferred from homology"/>
<dbReference type="AlphaFoldDB" id="A0A919BC05"/>
<comment type="caution">
    <text evidence="4">Lacks conserved residue(s) required for the propagation of feature annotation.</text>
</comment>
<dbReference type="HAMAP" id="MF_01411">
    <property type="entry name" value="LPS_assembly_LptD"/>
    <property type="match status" value="1"/>
</dbReference>
<dbReference type="PANTHER" id="PTHR30189">
    <property type="entry name" value="LPS-ASSEMBLY PROTEIN"/>
    <property type="match status" value="1"/>
</dbReference>
<comment type="function">
    <text evidence="4">Together with LptE, is involved in the assembly of lipopolysaccharide (LPS) at the surface of the outer membrane.</text>
</comment>
<dbReference type="Proteomes" id="UP000623842">
    <property type="component" value="Unassembled WGS sequence"/>
</dbReference>
<protein>
    <recommendedName>
        <fullName evidence="4">LPS-assembly protein LptD</fullName>
    </recommendedName>
</protein>
<evidence type="ECO:0000313" key="7">
    <source>
        <dbReference type="EMBL" id="GHF78416.1"/>
    </source>
</evidence>
<organism evidence="7 8">
    <name type="scientific">Thalassotalea marina</name>
    <dbReference type="NCBI Taxonomy" id="1673741"/>
    <lineage>
        <taxon>Bacteria</taxon>
        <taxon>Pseudomonadati</taxon>
        <taxon>Pseudomonadota</taxon>
        <taxon>Gammaproteobacteria</taxon>
        <taxon>Alteromonadales</taxon>
        <taxon>Colwelliaceae</taxon>
        <taxon>Thalassotalea</taxon>
    </lineage>
</organism>
<dbReference type="PANTHER" id="PTHR30189:SF1">
    <property type="entry name" value="LPS-ASSEMBLY PROTEIN LPTD"/>
    <property type="match status" value="1"/>
</dbReference>
<name>A0A919BC05_9GAMM</name>
<evidence type="ECO:0000256" key="1">
    <source>
        <dbReference type="ARBA" id="ARBA00022729"/>
    </source>
</evidence>
<dbReference type="GO" id="GO:0015920">
    <property type="term" value="P:lipopolysaccharide transport"/>
    <property type="evidence" value="ECO:0007669"/>
    <property type="project" value="InterPro"/>
</dbReference>
<comment type="subunit">
    <text evidence="4">Component of the lipopolysaccharide transport and assembly complex. Interacts with LptE and LptA.</text>
</comment>
<dbReference type="GO" id="GO:1990351">
    <property type="term" value="C:transporter complex"/>
    <property type="evidence" value="ECO:0007669"/>
    <property type="project" value="TreeGrafter"/>
</dbReference>
<keyword evidence="1 4" id="KW-0732">Signal</keyword>
<evidence type="ECO:0000256" key="4">
    <source>
        <dbReference type="HAMAP-Rule" id="MF_01411"/>
    </source>
</evidence>
<feature type="signal peptide" evidence="4">
    <location>
        <begin position="1"/>
        <end position="22"/>
    </location>
</feature>
<keyword evidence="3 4" id="KW-0998">Cell outer membrane</keyword>
<feature type="domain" description="LptD C-terminal" evidence="6">
    <location>
        <begin position="297"/>
        <end position="661"/>
    </location>
</feature>
<gene>
    <name evidence="4 7" type="primary">lptD</name>
    <name evidence="7" type="ORF">GCM10017161_01850</name>
</gene>
<dbReference type="Pfam" id="PF04453">
    <property type="entry name" value="LptD"/>
    <property type="match status" value="1"/>
</dbReference>
<evidence type="ECO:0000259" key="5">
    <source>
        <dbReference type="Pfam" id="PF03968"/>
    </source>
</evidence>
<reference evidence="7" key="1">
    <citation type="journal article" date="2014" name="Int. J. Syst. Evol. Microbiol.">
        <title>Complete genome sequence of Corynebacterium casei LMG S-19264T (=DSM 44701T), isolated from a smear-ripened cheese.</title>
        <authorList>
            <consortium name="US DOE Joint Genome Institute (JGI-PGF)"/>
            <person name="Walter F."/>
            <person name="Albersmeier A."/>
            <person name="Kalinowski J."/>
            <person name="Ruckert C."/>
        </authorList>
    </citation>
    <scope>NUCLEOTIDE SEQUENCE</scope>
    <source>
        <strain evidence="7">KCTC 42731</strain>
    </source>
</reference>
<dbReference type="InterPro" id="IPR005653">
    <property type="entry name" value="OstA-like_N"/>
</dbReference>
<comment type="caution">
    <text evidence="7">The sequence shown here is derived from an EMBL/GenBank/DDBJ whole genome shotgun (WGS) entry which is preliminary data.</text>
</comment>
<evidence type="ECO:0000256" key="2">
    <source>
        <dbReference type="ARBA" id="ARBA00023136"/>
    </source>
</evidence>
<dbReference type="Pfam" id="PF03968">
    <property type="entry name" value="LptD_N"/>
    <property type="match status" value="1"/>
</dbReference>
<evidence type="ECO:0000313" key="8">
    <source>
        <dbReference type="Proteomes" id="UP000623842"/>
    </source>
</evidence>
<dbReference type="RefSeq" id="WP_189766845.1">
    <property type="nucleotide sequence ID" value="NZ_BNCK01000001.1"/>
</dbReference>
<accession>A0A919BC05</accession>
<dbReference type="GO" id="GO:0009279">
    <property type="term" value="C:cell outer membrane"/>
    <property type="evidence" value="ECO:0007669"/>
    <property type="project" value="UniProtKB-SubCell"/>
</dbReference>
<dbReference type="EMBL" id="BNCK01000001">
    <property type="protein sequence ID" value="GHF78416.1"/>
    <property type="molecule type" value="Genomic_DNA"/>
</dbReference>
<dbReference type="InterPro" id="IPR020889">
    <property type="entry name" value="LipoPS_assembly_LptD"/>
</dbReference>
<sequence precursor="true">MSRFRTLLILFSAQQVSSFAYGQTADNTQPPILTCPVPSYERLKLIDNDTSPDAINIISQTGKIRQGQYAQFSGGVTLYKDGQVILADNVAVNRQTASVNASGNIHFQGKNVDIFAEQLKASRAANSTELAGSSYQLLGNPGHGGAANIKVTADGTLTLTDSSFTTCYGEVPDWQLNASEISLSVADNHGEAYNARFSLFGVPILYIPYFSFPVTNERKSGFLYPKIGSSGRSGFQVEVPYYWNIAPNMDATITPRYMSKRGTQLLTEFRYLSGLQSGSINLEYLNSDKELTDKSQERYLARIQHVGTFSDNFRAYVDYTTISDDNYLVDIKSDQYNSNDAYLYQIGELAYFGENWSTKVLLQDFEVLGQHKTSYKTLPHIEFNQFTYLPFWDGEFDIASEITQFTTQNRDLPEAERYHIEAGVTFPISTPAWFLNSEFRILQTNYVQTRLQNSPELEKHVNRTLPKVRFHGGINLDRNVEFLNTSFTQTLEPQIQYLYIPDEDQSNIGVYDTTSLQDDFGGLFRDRRFSGLDRIAQANQYSWGITSRLLDHENAERFRLSLGRIVYLNETNLSASRNESSTDKSAYAGEIAIRFNRDWQFSSDIQYDTELDKTSKSQSSLDYRFANNNTIQLNHRYSNNVSGTKLEQVSLLSTVAINKNWQFVGRVTQDLKNKRSLESYAGFQYESCCWAIRFAFHRHINSYIEDQNNYHENRDEFDSGFMIEFVIKGLGGSKQSRIDTTEMFNSSIFGYKRPYFLNN</sequence>
<feature type="chain" id="PRO_5038184762" description="LPS-assembly protein LptD" evidence="4">
    <location>
        <begin position="23"/>
        <end position="759"/>
    </location>
</feature>
<keyword evidence="2 4" id="KW-0472">Membrane</keyword>
<evidence type="ECO:0000259" key="6">
    <source>
        <dbReference type="Pfam" id="PF04453"/>
    </source>
</evidence>
<dbReference type="InterPro" id="IPR007543">
    <property type="entry name" value="LptD_C"/>
</dbReference>